<sequence>MTRSRTLRVLVVCAVLVGAGVAATAVVAAQTDVQISSVSVTSNETVTGEPVTLETTVSNLQSSNGSVYITDIYLRTSGDASTRQRIEDVGSVPPGGSVTIPLTTTFEKAGEKRLTAHVVVRDQDGNHNSYEYPVYVDVEDPVVKADISTRTAGNQSGATEVSLTNFGNTELSDVEIAASADGEEFDRNFLFDVAPGSSQTTTFDTENVSSDRVTFTATYTAAGQSHTTEETVNLQNVKQVDGEIRLTGVETTRTGSRVTVEGDAANIGSTDTESVLVSIPNASGVRPVAPSGEYFIGAIEASEFATFELTGEVDAGTSTVPIEITYIVDGERVTTTQDVNVGSGGGAGAATGGDGQPGGEGQNPASGTGGPDEQPSSSGLPLLPIGVVLVILAVAGVAVFLWRR</sequence>
<dbReference type="AlphaFoldDB" id="A0A1I6M4C9"/>
<name>A0A1I6M4C9_9EURY</name>
<protein>
    <recommendedName>
        <fullName evidence="5">CARDB protein</fullName>
    </recommendedName>
</protein>
<dbReference type="InterPro" id="IPR013783">
    <property type="entry name" value="Ig-like_fold"/>
</dbReference>
<feature type="region of interest" description="Disordered" evidence="1">
    <location>
        <begin position="337"/>
        <end position="378"/>
    </location>
</feature>
<keyword evidence="2" id="KW-1133">Transmembrane helix</keyword>
<dbReference type="Gene3D" id="2.60.40.10">
    <property type="entry name" value="Immunoglobulins"/>
    <property type="match status" value="1"/>
</dbReference>
<accession>A0A1I6M4C9</accession>
<proteinExistence type="predicted"/>
<dbReference type="PANTHER" id="PTHR35902:SF6">
    <property type="entry name" value="CONSERVED WITHIN P. AEROPHILUM"/>
    <property type="match status" value="1"/>
</dbReference>
<keyword evidence="2" id="KW-0812">Transmembrane</keyword>
<keyword evidence="4" id="KW-1185">Reference proteome</keyword>
<dbReference type="EMBL" id="FOZK01000004">
    <property type="protein sequence ID" value="SFS10513.1"/>
    <property type="molecule type" value="Genomic_DNA"/>
</dbReference>
<keyword evidence="2" id="KW-0472">Membrane</keyword>
<evidence type="ECO:0008006" key="5">
    <source>
        <dbReference type="Google" id="ProtNLM"/>
    </source>
</evidence>
<dbReference type="PANTHER" id="PTHR35902">
    <property type="entry name" value="S-LAYER DOMAIN-LIKE PROTEIN-RELATED"/>
    <property type="match status" value="1"/>
</dbReference>
<dbReference type="Proteomes" id="UP000199062">
    <property type="component" value="Unassembled WGS sequence"/>
</dbReference>
<reference evidence="3 4" key="1">
    <citation type="submission" date="2016-10" db="EMBL/GenBank/DDBJ databases">
        <authorList>
            <person name="de Groot N.N."/>
        </authorList>
    </citation>
    <scope>NUCLEOTIDE SEQUENCE [LARGE SCALE GENOMIC DNA]</scope>
    <source>
        <strain evidence="3 4">CGMCC 1.10457</strain>
    </source>
</reference>
<evidence type="ECO:0000313" key="3">
    <source>
        <dbReference type="EMBL" id="SFS10513.1"/>
    </source>
</evidence>
<evidence type="ECO:0000256" key="2">
    <source>
        <dbReference type="SAM" id="Phobius"/>
    </source>
</evidence>
<organism evidence="3 4">
    <name type="scientific">Halomicrobium zhouii</name>
    <dbReference type="NCBI Taxonomy" id="767519"/>
    <lineage>
        <taxon>Archaea</taxon>
        <taxon>Methanobacteriati</taxon>
        <taxon>Methanobacteriota</taxon>
        <taxon>Stenosarchaea group</taxon>
        <taxon>Halobacteria</taxon>
        <taxon>Halobacteriales</taxon>
        <taxon>Haloarculaceae</taxon>
        <taxon>Halomicrobium</taxon>
    </lineage>
</organism>
<feature type="compositionally biased region" description="Gly residues" evidence="1">
    <location>
        <begin position="342"/>
        <end position="361"/>
    </location>
</feature>
<evidence type="ECO:0000256" key="1">
    <source>
        <dbReference type="SAM" id="MobiDB-lite"/>
    </source>
</evidence>
<dbReference type="RefSeq" id="WP_245778699.1">
    <property type="nucleotide sequence ID" value="NZ_FOZK01000004.1"/>
</dbReference>
<dbReference type="STRING" id="767519.SAMN05216559_3747"/>
<gene>
    <name evidence="3" type="ORF">SAMN05216559_3747</name>
</gene>
<feature type="transmembrane region" description="Helical" evidence="2">
    <location>
        <begin position="382"/>
        <end position="402"/>
    </location>
</feature>
<evidence type="ECO:0000313" key="4">
    <source>
        <dbReference type="Proteomes" id="UP000199062"/>
    </source>
</evidence>